<dbReference type="RefSeq" id="WP_343920481.1">
    <property type="nucleotide sequence ID" value="NZ_BAAAJT010000002.1"/>
</dbReference>
<name>A0ABW4TPU4_9ACTN</name>
<feature type="transmembrane region" description="Helical" evidence="2">
    <location>
        <begin position="116"/>
        <end position="134"/>
    </location>
</feature>
<accession>A0ABW4TPU4</accession>
<gene>
    <name evidence="3" type="ORF">ACFSDE_16640</name>
</gene>
<evidence type="ECO:0000256" key="1">
    <source>
        <dbReference type="SAM" id="MobiDB-lite"/>
    </source>
</evidence>
<evidence type="ECO:0000256" key="2">
    <source>
        <dbReference type="SAM" id="Phobius"/>
    </source>
</evidence>
<comment type="caution">
    <text evidence="3">The sequence shown here is derived from an EMBL/GenBank/DDBJ whole genome shotgun (WGS) entry which is preliminary data.</text>
</comment>
<reference evidence="4" key="1">
    <citation type="journal article" date="2019" name="Int. J. Syst. Evol. Microbiol.">
        <title>The Global Catalogue of Microorganisms (GCM) 10K type strain sequencing project: providing services to taxonomists for standard genome sequencing and annotation.</title>
        <authorList>
            <consortium name="The Broad Institute Genomics Platform"/>
            <consortium name="The Broad Institute Genome Sequencing Center for Infectious Disease"/>
            <person name="Wu L."/>
            <person name="Ma J."/>
        </authorList>
    </citation>
    <scope>NUCLEOTIDE SEQUENCE [LARGE SCALE GENOMIC DNA]</scope>
    <source>
        <strain evidence="4">CGMCC 1.12477</strain>
    </source>
</reference>
<protein>
    <recommendedName>
        <fullName evidence="5">DUF3592 domain-containing protein</fullName>
    </recommendedName>
</protein>
<sequence length="163" mass="17654">MRVLRSDVGRWALVSLAVVVLGIVGVVRTPGPDTSVMGRVAGFGFKLDGSACYLTVAYSVDGRDLHFRTPSERRWCGYNPRDRPRDRTVPVLVFYDVDDVDDVDDATLTPRGRGPAVAIGAGLAGLTLCGFRAGRRNRRQRRKEPAAEVSGPSTPASASRRTP</sequence>
<dbReference type="Proteomes" id="UP001597351">
    <property type="component" value="Unassembled WGS sequence"/>
</dbReference>
<keyword evidence="2" id="KW-0472">Membrane</keyword>
<keyword evidence="4" id="KW-1185">Reference proteome</keyword>
<feature type="transmembrane region" description="Helical" evidence="2">
    <location>
        <begin position="12"/>
        <end position="29"/>
    </location>
</feature>
<proteinExistence type="predicted"/>
<keyword evidence="2" id="KW-0812">Transmembrane</keyword>
<evidence type="ECO:0000313" key="4">
    <source>
        <dbReference type="Proteomes" id="UP001597351"/>
    </source>
</evidence>
<feature type="compositionally biased region" description="Polar residues" evidence="1">
    <location>
        <begin position="151"/>
        <end position="163"/>
    </location>
</feature>
<organism evidence="3 4">
    <name type="scientific">Nocardioides aestuarii</name>
    <dbReference type="NCBI Taxonomy" id="252231"/>
    <lineage>
        <taxon>Bacteria</taxon>
        <taxon>Bacillati</taxon>
        <taxon>Actinomycetota</taxon>
        <taxon>Actinomycetes</taxon>
        <taxon>Propionibacteriales</taxon>
        <taxon>Nocardioidaceae</taxon>
        <taxon>Nocardioides</taxon>
    </lineage>
</organism>
<evidence type="ECO:0008006" key="5">
    <source>
        <dbReference type="Google" id="ProtNLM"/>
    </source>
</evidence>
<keyword evidence="2" id="KW-1133">Transmembrane helix</keyword>
<dbReference type="EMBL" id="JBHUGD010000003">
    <property type="protein sequence ID" value="MFD1948433.1"/>
    <property type="molecule type" value="Genomic_DNA"/>
</dbReference>
<feature type="region of interest" description="Disordered" evidence="1">
    <location>
        <begin position="136"/>
        <end position="163"/>
    </location>
</feature>
<evidence type="ECO:0000313" key="3">
    <source>
        <dbReference type="EMBL" id="MFD1948433.1"/>
    </source>
</evidence>